<evidence type="ECO:0000256" key="7">
    <source>
        <dbReference type="ARBA" id="ARBA00022771"/>
    </source>
</evidence>
<dbReference type="PROSITE" id="PS50280">
    <property type="entry name" value="SET"/>
    <property type="match status" value="1"/>
</dbReference>
<dbReference type="Gene3D" id="3.30.160.360">
    <property type="match status" value="2"/>
</dbReference>
<keyword evidence="2" id="KW-0489">Methyltransferase</keyword>
<evidence type="ECO:0000256" key="4">
    <source>
        <dbReference type="ARBA" id="ARBA00022691"/>
    </source>
</evidence>
<evidence type="ECO:0000256" key="14">
    <source>
        <dbReference type="ARBA" id="ARBA00023242"/>
    </source>
</evidence>
<keyword evidence="10" id="KW-0805">Transcription regulation</keyword>
<proteinExistence type="predicted"/>
<dbReference type="InterPro" id="IPR011011">
    <property type="entry name" value="Znf_FYVE_PHD"/>
</dbReference>
<evidence type="ECO:0000256" key="13">
    <source>
        <dbReference type="ARBA" id="ARBA00023163"/>
    </source>
</evidence>
<feature type="region of interest" description="Disordered" evidence="15">
    <location>
        <begin position="1"/>
        <end position="71"/>
    </location>
</feature>
<dbReference type="GO" id="GO:0032259">
    <property type="term" value="P:methylation"/>
    <property type="evidence" value="ECO:0007669"/>
    <property type="project" value="UniProtKB-KW"/>
</dbReference>
<dbReference type="GO" id="GO:0035097">
    <property type="term" value="C:histone methyltransferase complex"/>
    <property type="evidence" value="ECO:0007669"/>
    <property type="project" value="TreeGrafter"/>
</dbReference>
<dbReference type="OrthoDB" id="308383at2759"/>
<dbReference type="OMA" id="AMPLECK"/>
<dbReference type="PANTHER" id="PTHR45838:SF4">
    <property type="entry name" value="HISTONE-LYSINE N-METHYLTRANSFERASE TRITHORAX"/>
    <property type="match status" value="1"/>
</dbReference>
<dbReference type="PANTHER" id="PTHR45838">
    <property type="entry name" value="HISTONE-LYSINE-N-METHYLTRANSFERASE 2 KMT2 FAMILY MEMBER"/>
    <property type="match status" value="1"/>
</dbReference>
<dbReference type="InterPro" id="IPR001628">
    <property type="entry name" value="Znf_hrmn_rcpt"/>
</dbReference>
<dbReference type="InterPro" id="IPR003889">
    <property type="entry name" value="FYrich_C"/>
</dbReference>
<evidence type="ECO:0000256" key="1">
    <source>
        <dbReference type="ARBA" id="ARBA00004123"/>
    </source>
</evidence>
<dbReference type="InterPro" id="IPR003616">
    <property type="entry name" value="Post-SET_dom"/>
</dbReference>
<evidence type="ECO:0000256" key="11">
    <source>
        <dbReference type="ARBA" id="ARBA00023117"/>
    </source>
</evidence>
<dbReference type="SUPFAM" id="SSF82199">
    <property type="entry name" value="SET domain"/>
    <property type="match status" value="1"/>
</dbReference>
<dbReference type="SMART" id="SM00541">
    <property type="entry name" value="FYRN"/>
    <property type="match status" value="1"/>
</dbReference>
<dbReference type="PROSITE" id="PS51805">
    <property type="entry name" value="EPHD"/>
    <property type="match status" value="1"/>
</dbReference>
<feature type="compositionally biased region" description="Basic residues" evidence="15">
    <location>
        <begin position="10"/>
        <end position="19"/>
    </location>
</feature>
<dbReference type="PROSITE" id="PS51030">
    <property type="entry name" value="NUCLEAR_REC_DBD_2"/>
    <property type="match status" value="1"/>
</dbReference>
<dbReference type="PROSITE" id="PS51543">
    <property type="entry name" value="FYRC"/>
    <property type="match status" value="1"/>
</dbReference>
<evidence type="ECO:0000256" key="12">
    <source>
        <dbReference type="ARBA" id="ARBA00023125"/>
    </source>
</evidence>
<feature type="compositionally biased region" description="Polar residues" evidence="15">
    <location>
        <begin position="27"/>
        <end position="38"/>
    </location>
</feature>
<dbReference type="GO" id="GO:0045893">
    <property type="term" value="P:positive regulation of DNA-templated transcription"/>
    <property type="evidence" value="ECO:0007669"/>
    <property type="project" value="TreeGrafter"/>
</dbReference>
<dbReference type="InterPro" id="IPR034732">
    <property type="entry name" value="EPHD"/>
</dbReference>
<feature type="region of interest" description="Disordered" evidence="15">
    <location>
        <begin position="2057"/>
        <end position="2080"/>
    </location>
</feature>
<dbReference type="HOGENOM" id="CLU_001008_0_0_1"/>
<dbReference type="EMBL" id="KB741077">
    <property type="protein sequence ID" value="ENN74118.1"/>
    <property type="molecule type" value="Genomic_DNA"/>
</dbReference>
<dbReference type="PROSITE" id="PS50016">
    <property type="entry name" value="ZF_PHD_2"/>
    <property type="match status" value="2"/>
</dbReference>
<comment type="subcellular location">
    <subcellularLocation>
        <location evidence="1">Nucleus</location>
    </subcellularLocation>
</comment>
<dbReference type="Pfam" id="PF05964">
    <property type="entry name" value="FYRN"/>
    <property type="match status" value="1"/>
</dbReference>
<accession>N6T8U0</accession>
<dbReference type="FunFam" id="2.170.270.10:FF:000004">
    <property type="entry name" value="Histone-lysine N-methyltransferase"/>
    <property type="match status" value="1"/>
</dbReference>
<dbReference type="Pfam" id="PF00856">
    <property type="entry name" value="SET"/>
    <property type="match status" value="1"/>
</dbReference>
<dbReference type="InterPro" id="IPR001965">
    <property type="entry name" value="Znf_PHD"/>
</dbReference>
<evidence type="ECO:0000256" key="9">
    <source>
        <dbReference type="ARBA" id="ARBA00022853"/>
    </source>
</evidence>
<evidence type="ECO:0000256" key="3">
    <source>
        <dbReference type="ARBA" id="ARBA00022679"/>
    </source>
</evidence>
<dbReference type="CDD" id="cd15506">
    <property type="entry name" value="PHD1_KMT2A_like"/>
    <property type="match status" value="1"/>
</dbReference>
<keyword evidence="4" id="KW-0949">S-adenosyl-L-methionine</keyword>
<organism evidence="16">
    <name type="scientific">Dendroctonus ponderosae</name>
    <name type="common">Mountain pine beetle</name>
    <dbReference type="NCBI Taxonomy" id="77166"/>
    <lineage>
        <taxon>Eukaryota</taxon>
        <taxon>Metazoa</taxon>
        <taxon>Ecdysozoa</taxon>
        <taxon>Arthropoda</taxon>
        <taxon>Hexapoda</taxon>
        <taxon>Insecta</taxon>
        <taxon>Pterygota</taxon>
        <taxon>Neoptera</taxon>
        <taxon>Endopterygota</taxon>
        <taxon>Coleoptera</taxon>
        <taxon>Polyphaga</taxon>
        <taxon>Cucujiformia</taxon>
        <taxon>Curculionidae</taxon>
        <taxon>Scolytinae</taxon>
        <taxon>Dendroctonus</taxon>
    </lineage>
</organism>
<evidence type="ECO:0000256" key="5">
    <source>
        <dbReference type="ARBA" id="ARBA00022723"/>
    </source>
</evidence>
<dbReference type="SMART" id="SM00508">
    <property type="entry name" value="PostSET"/>
    <property type="match status" value="1"/>
</dbReference>
<name>N6T8U0_DENPD</name>
<keyword evidence="3" id="KW-0808">Transferase</keyword>
<dbReference type="Pfam" id="PF00628">
    <property type="entry name" value="PHD"/>
    <property type="match status" value="1"/>
</dbReference>
<evidence type="ECO:0000256" key="15">
    <source>
        <dbReference type="SAM" id="MobiDB-lite"/>
    </source>
</evidence>
<dbReference type="GO" id="GO:0003700">
    <property type="term" value="F:DNA-binding transcription factor activity"/>
    <property type="evidence" value="ECO:0007669"/>
    <property type="project" value="InterPro"/>
</dbReference>
<dbReference type="PROSITE" id="PS50868">
    <property type="entry name" value="POST_SET"/>
    <property type="match status" value="1"/>
</dbReference>
<dbReference type="CDD" id="cd19170">
    <property type="entry name" value="SET_KMT2A_2B"/>
    <property type="match status" value="1"/>
</dbReference>
<dbReference type="GO" id="GO:0043565">
    <property type="term" value="F:sequence-specific DNA binding"/>
    <property type="evidence" value="ECO:0007669"/>
    <property type="project" value="InterPro"/>
</dbReference>
<keyword evidence="5" id="KW-0479">Metal-binding</keyword>
<dbReference type="InterPro" id="IPR003888">
    <property type="entry name" value="FYrich_N"/>
</dbReference>
<sequence>MGRSKFPGKPSKHCHKKRINVLPPTGELNQEGDSSSVTVIGASKENKQEDVLSGNEGESKPQTQKARPLRRRLSRKLSTTIRTNGRQRNFISKIRGKAALKNNRTARNNLAKGHARKETTNFAGKFVLPKRSVHSSRVIKPNKRFIDLNETLNIKKKGLAKRAIKQSEDQSNTSESDAKDTLAFSNGHRVILRQARLKLPNQVSTQGPFSSNLHNGPGTIICGVCGAVRYYRFVKQARKFNIYSCESCRKFIAKQIKRQNVGSQNSSVLICIVGQGTCYVPPVERSQHWKISKCAYRSRCPACWLKMCLKAYHLPLTLKQNLTQLLPKNMRGLDFSFSNSLPPILWQRNVQSPLGQTETVVKQRPVRFKPPQKSQISIPPVTSDVKRQKIDLKGPRVKHVCRSASIVLGQPLAMFGVDTSVKKTTVDSSDLLIERNASNDALKVNDLCKFDFPSITDEDISSNSGSCKSFYEKSIMPKKERTKSLPIPSIKQPSIMSASAQKGIILNNSHELNLENRFNVGFSLVTTKEISTSAMCFVCGSAGLDNMLVCCICCEPYHIFCMEEIRAPIISKKDWVCIQCTPCQECQQVDKIKVSCPKCLKLYHSDCLTSQNDDNSPNMVMFQNRGIYPSVANPTICKDCTKCQDCGTPTAYNLSSFPGNMPLCLNCLDKKRIGKHCPICQHSFEENSLTKMLECSKCKRWVHADCEKLTSEQYDILKLLPVSANFSCSQCLGDDSNVWHKAVQSEMHRCFRQVLKLLVKNKPVKNILKRIGFKGSSFRKFMATKSLDIDNNNYNKNVDQIYSFDESEKQLVSSSCSVNTLLDIKCRLCEYSSVKRFDQDMQDALRVYDSEQVVLSYRSIFESVFPWFSPLHKAAENVPLLPYRHLTCESSQLLPNNAIFPKKELDNRMCKLCQNTGDGLSNQESRLLYCGNNSWVHANCAYWSTNVFEQMDNQLQNVIDTIESSKSTQCSICGKFGASIQCHLCRSSSYHFMCARKADFRFRILDKASFCSKHQLEKSNYFLNTEDFEVNRALFIEQHPKEAIRCDPEKVTCLIGSLCITNLGKIEPILSDTADAIIPTGFICTRLFWSTKEPWKLVSYIITTSIQNPNCTIVTVDKNFTIDHSLEQIKIDQAMKELNDWRRICDKKSDDLESEDEEEKNGTELLSPELTDTILEELPHDILDGILVQDIFSNFSYEDMLNLDNSNTESITESLKKPDDEDSCAETSDFRSAGKELVRPRIPPLSLTVSYKVDSSHPSPPKKRKISKETPANLLLLQVDGAFDDSSSECGSPIGTDTIDAWGPISEEPVTCEKCQCTYRTQASYKRHLDSCEVLCTSESDSENMADFDSHIHCEEETTIVVSQPIEVSQPTQPVLIQAFESYQSQVHTSVVNIPVPEPTPAPPLVPSQQISVQPTITITDPAPISISVPLCVAPSMTPQIVQPSIDFQQQQAHPMALQPMQQVLVQRTQSARREPMVIQQMPPATTSGFVPFVDTFAQPQANQSVQYVQLAPQVQSQPQLLQIRPDGSVVGILPSIQPTTVIVQQPQQLVLDSSGTFGWAQQPQPQIYYGFETIVQNTVMQSQQFLPTPVPGVLTANSSYSTTTQVFQTSKLEPVLDVSSNSFVLVNSSGQLEIPQQFSQGQPATVVTSQTPTLIYSSQPSTTQKSLTTAAQNCINLPTAPFVSDQNIPMNVVPPIPKPPTSHGRPMSRVLPMPTNAIRASRKIADATKLFPEVEKPSQIKMDDKFVFPKDLMKIIDTPKARNRKFEILDYKIIKAQSKLEECKVFSVEDNPLRDFEPSEKFCKLSTYEPLKEVEKVQMEIFEKPLKSAKFDSFKSNHFNKTESVQKRTRMDIVAINKNSNIEVIPPRHQIDQCFHELEKRFKIINNIKEAHLPVENVAKKLEPYLEKSSLLAPSKKTANFCLKNNGNTRALSNVDKSQKLNMVPPLEALPKQTFIDNAIQSNVARVHQNADIFITGAEVTQDKLLDMPQLDDLLKVEKPEVSDSKPLENQSLSFFDIQPEETVAAHIGRQPAPLLSVKPQLIQSPLKQEKETLKSIEGKANNIPEPKQTPRKETEPTGAPSIVYTMENKEGFRYSSTSISDCWAKVLEAVQLARAAHNMPPLPTDGKQMKSVQITGLKSSHVKYLVEQLPGASKCVKYKPLYKFTPHPYDTAELCSHGFGAVRCQPHETGNSDPYDMFSWLSSKHRGPFTSLGSQAVQSRRVNNFPMAMKFKNLKLTSRYSVGVYRSRIHGKGLFCLRDIEPGEMVIEYAGEVIRSILTDKREKFYNSKGIGCYMFRVDDNFVVDATMKGNAARFINHSCDPNCYSKVVEIVGHKHIIIFALRRILSGEELTYDYKFPFEEDKIPCTCGAKRCRKFLN</sequence>
<dbReference type="InterPro" id="IPR019787">
    <property type="entry name" value="Znf_PHD-finger"/>
</dbReference>
<dbReference type="GO" id="GO:0008270">
    <property type="term" value="F:zinc ion binding"/>
    <property type="evidence" value="ECO:0007669"/>
    <property type="project" value="UniProtKB-KW"/>
</dbReference>
<dbReference type="Gene3D" id="2.170.270.10">
    <property type="entry name" value="SET domain"/>
    <property type="match status" value="1"/>
</dbReference>
<keyword evidence="14" id="KW-0539">Nucleus</keyword>
<dbReference type="InterPro" id="IPR013083">
    <property type="entry name" value="Znf_RING/FYVE/PHD"/>
</dbReference>
<evidence type="ECO:0000313" key="16">
    <source>
        <dbReference type="EMBL" id="ENN74118.1"/>
    </source>
</evidence>
<dbReference type="Pfam" id="PF05965">
    <property type="entry name" value="FYRC"/>
    <property type="match status" value="1"/>
</dbReference>
<feature type="non-terminal residue" evidence="16">
    <location>
        <position position="1"/>
    </location>
</feature>
<keyword evidence="8" id="KW-0862">Zinc</keyword>
<keyword evidence="6" id="KW-0677">Repeat</keyword>
<dbReference type="Gene3D" id="3.30.40.10">
    <property type="entry name" value="Zinc/RING finger domain, C3HC4 (zinc finger)"/>
    <property type="match status" value="3"/>
</dbReference>
<evidence type="ECO:0000256" key="2">
    <source>
        <dbReference type="ARBA" id="ARBA00022603"/>
    </source>
</evidence>
<dbReference type="SMART" id="SM00249">
    <property type="entry name" value="PHD"/>
    <property type="match status" value="4"/>
</dbReference>
<keyword evidence="11" id="KW-0103">Bromodomain</keyword>
<feature type="region of interest" description="Disordered" evidence="15">
    <location>
        <begin position="1149"/>
        <end position="1168"/>
    </location>
</feature>
<reference evidence="16" key="1">
    <citation type="journal article" date="2013" name="Genome Biol.">
        <title>Draft genome of the mountain pine beetle, Dendroctonus ponderosae Hopkins, a major forest pest.</title>
        <authorList>
            <person name="Keeling C.I."/>
            <person name="Yuen M.M."/>
            <person name="Liao N.Y."/>
            <person name="Docking T.R."/>
            <person name="Chan S.K."/>
            <person name="Taylor G.A."/>
            <person name="Palmquist D.L."/>
            <person name="Jackman S.D."/>
            <person name="Nguyen A."/>
            <person name="Li M."/>
            <person name="Henderson H."/>
            <person name="Janes J.K."/>
            <person name="Zhao Y."/>
            <person name="Pandoh P."/>
            <person name="Moore R."/>
            <person name="Sperling F.A."/>
            <person name="Huber D.P."/>
            <person name="Birol I."/>
            <person name="Jones S.J."/>
            <person name="Bohlmann J."/>
        </authorList>
    </citation>
    <scope>NUCLEOTIDE SEQUENCE</scope>
</reference>
<evidence type="ECO:0000256" key="6">
    <source>
        <dbReference type="ARBA" id="ARBA00022737"/>
    </source>
</evidence>
<evidence type="ECO:0000256" key="10">
    <source>
        <dbReference type="ARBA" id="ARBA00023015"/>
    </source>
</evidence>
<evidence type="ECO:0000256" key="8">
    <source>
        <dbReference type="ARBA" id="ARBA00022833"/>
    </source>
</evidence>
<keyword evidence="12" id="KW-0238">DNA-binding</keyword>
<keyword evidence="7" id="KW-0863">Zinc-finger</keyword>
<dbReference type="GO" id="GO:0042800">
    <property type="term" value="F:histone H3K4 methyltransferase activity"/>
    <property type="evidence" value="ECO:0007669"/>
    <property type="project" value="TreeGrafter"/>
</dbReference>
<dbReference type="PROSITE" id="PS51542">
    <property type="entry name" value="FYRN"/>
    <property type="match status" value="1"/>
</dbReference>
<dbReference type="SMART" id="SM00317">
    <property type="entry name" value="SET"/>
    <property type="match status" value="1"/>
</dbReference>
<protein>
    <submittedName>
        <fullName evidence="16">Uncharacterized protein</fullName>
    </submittedName>
</protein>
<dbReference type="SUPFAM" id="SSF57903">
    <property type="entry name" value="FYVE/PHD zinc finger"/>
    <property type="match status" value="2"/>
</dbReference>
<dbReference type="InterPro" id="IPR047219">
    <property type="entry name" value="KMT2A_2B_SET"/>
</dbReference>
<dbReference type="SMART" id="SM00542">
    <property type="entry name" value="FYRC"/>
    <property type="match status" value="1"/>
</dbReference>
<dbReference type="InterPro" id="IPR001214">
    <property type="entry name" value="SET_dom"/>
</dbReference>
<dbReference type="InterPro" id="IPR046341">
    <property type="entry name" value="SET_dom_sf"/>
</dbReference>
<keyword evidence="9" id="KW-0156">Chromatin regulator</keyword>
<gene>
    <name evidence="16" type="ORF">YQE_09091</name>
</gene>
<keyword evidence="13" id="KW-0804">Transcription</keyword>